<organism evidence="3 4">
    <name type="scientific">Orbilia brochopaga</name>
    <dbReference type="NCBI Taxonomy" id="3140254"/>
    <lineage>
        <taxon>Eukaryota</taxon>
        <taxon>Fungi</taxon>
        <taxon>Dikarya</taxon>
        <taxon>Ascomycota</taxon>
        <taxon>Pezizomycotina</taxon>
        <taxon>Orbiliomycetes</taxon>
        <taxon>Orbiliales</taxon>
        <taxon>Orbiliaceae</taxon>
        <taxon>Orbilia</taxon>
    </lineage>
</organism>
<dbReference type="Proteomes" id="UP001375240">
    <property type="component" value="Unassembled WGS sequence"/>
</dbReference>
<dbReference type="EMBL" id="JAVHNQ010000003">
    <property type="protein sequence ID" value="KAK6353670.1"/>
    <property type="molecule type" value="Genomic_DNA"/>
</dbReference>
<feature type="region of interest" description="Disordered" evidence="1">
    <location>
        <begin position="1"/>
        <end position="198"/>
    </location>
</feature>
<dbReference type="GO" id="GO:0000460">
    <property type="term" value="P:maturation of 5.8S rRNA"/>
    <property type="evidence" value="ECO:0007669"/>
    <property type="project" value="TreeGrafter"/>
</dbReference>
<feature type="compositionally biased region" description="Basic and acidic residues" evidence="1">
    <location>
        <begin position="91"/>
        <end position="102"/>
    </location>
</feature>
<dbReference type="PANTHER" id="PTHR22734:SF3">
    <property type="entry name" value="RIBOSOME PRODUCTION FACTOR 1"/>
    <property type="match status" value="1"/>
</dbReference>
<protein>
    <recommendedName>
        <fullName evidence="2">Brix domain-containing protein</fullName>
    </recommendedName>
</protein>
<evidence type="ECO:0000313" key="4">
    <source>
        <dbReference type="Proteomes" id="UP001375240"/>
    </source>
</evidence>
<dbReference type="InterPro" id="IPR007109">
    <property type="entry name" value="Brix"/>
</dbReference>
<dbReference type="InterPro" id="IPR044281">
    <property type="entry name" value="IMP4/RPF1"/>
</dbReference>
<dbReference type="SMART" id="SM00879">
    <property type="entry name" value="Brix"/>
    <property type="match status" value="1"/>
</dbReference>
<dbReference type="GO" id="GO:0042134">
    <property type="term" value="F:rRNA primary transcript binding"/>
    <property type="evidence" value="ECO:0007669"/>
    <property type="project" value="InterPro"/>
</dbReference>
<dbReference type="Pfam" id="PF04427">
    <property type="entry name" value="Brix"/>
    <property type="match status" value="1"/>
</dbReference>
<evidence type="ECO:0000259" key="2">
    <source>
        <dbReference type="PROSITE" id="PS50833"/>
    </source>
</evidence>
<dbReference type="GO" id="GO:0005730">
    <property type="term" value="C:nucleolus"/>
    <property type="evidence" value="ECO:0007669"/>
    <property type="project" value="TreeGrafter"/>
</dbReference>
<evidence type="ECO:0000313" key="3">
    <source>
        <dbReference type="EMBL" id="KAK6353670.1"/>
    </source>
</evidence>
<dbReference type="Gene3D" id="3.40.50.10480">
    <property type="entry name" value="Probable brix-domain ribosomal biogenesis protein"/>
    <property type="match status" value="1"/>
</dbReference>
<dbReference type="PANTHER" id="PTHR22734">
    <property type="entry name" value="U3 SMALL NUCLEOLAR RIBONUCLEOPROTEIN PROTEIN IMP4"/>
    <property type="match status" value="1"/>
</dbReference>
<comment type="caution">
    <text evidence="3">The sequence shown here is derived from an EMBL/GenBank/DDBJ whole genome shotgun (WGS) entry which is preliminary data.</text>
</comment>
<reference evidence="3 4" key="1">
    <citation type="submission" date="2019-10" db="EMBL/GenBank/DDBJ databases">
        <authorList>
            <person name="Palmer J.M."/>
        </authorList>
    </citation>
    <scope>NUCLEOTIDE SEQUENCE [LARGE SCALE GENOMIC DNA]</scope>
    <source>
        <strain evidence="3 4">TWF696</strain>
    </source>
</reference>
<gene>
    <name evidence="3" type="ORF">TWF696_005632</name>
</gene>
<dbReference type="GO" id="GO:0000470">
    <property type="term" value="P:maturation of LSU-rRNA"/>
    <property type="evidence" value="ECO:0007669"/>
    <property type="project" value="TreeGrafter"/>
</dbReference>
<dbReference type="SUPFAM" id="SSF52954">
    <property type="entry name" value="Class II aaRS ABD-related"/>
    <property type="match status" value="1"/>
</dbReference>
<keyword evidence="4" id="KW-1185">Reference proteome</keyword>
<sequence>MPSRRPPKSTSSSSSTTAVPFSIKDKIRRSTHNVALRTTIAKTKRQARFERRKAEAKDPSLRRERLRRNVPQTLDSKRVAVDKPWVPSVELIERAKRKRDEMEGVDATADAQQDDSDESSDEEMAEGGGADDTEKDISINVQDDDEDENGDEGDEEERDDLGSLYDSDSDSETEHPPSSKTKPSSKAPTKPPSTVPDLPEETLATLLSLIPHPSTPPKPLLTTTRMARRHDLYQTLSSILPNTTYVPRGSRFTIPKIASFATNRNHTHLIVALEDSKKLHGLIVILLPAGPTFHFSLTNYADGKAIQGRGVNTNHIPELILNNFTTPIGRLTASVFQSLYPPQPQFVGRQVVTLHNQRDYIFFRMHRYVFRSVDTEGKGSRGDRTTGAEQVGVGGRRAGEDLGVRVGLQELGPQFTLKLRRVERGVCEGVEWEWKGRMEKDRKMFHL</sequence>
<accession>A0AAV9V283</accession>
<proteinExistence type="predicted"/>
<feature type="compositionally biased region" description="Low complexity" evidence="1">
    <location>
        <begin position="178"/>
        <end position="188"/>
    </location>
</feature>
<feature type="compositionally biased region" description="Basic and acidic residues" evidence="1">
    <location>
        <begin position="47"/>
        <end position="63"/>
    </location>
</feature>
<evidence type="ECO:0000256" key="1">
    <source>
        <dbReference type="SAM" id="MobiDB-lite"/>
    </source>
</evidence>
<feature type="compositionally biased region" description="Acidic residues" evidence="1">
    <location>
        <begin position="142"/>
        <end position="159"/>
    </location>
</feature>
<name>A0AAV9V283_9PEZI</name>
<dbReference type="AlphaFoldDB" id="A0AAV9V283"/>
<dbReference type="PROSITE" id="PS50833">
    <property type="entry name" value="BRIX"/>
    <property type="match status" value="1"/>
</dbReference>
<dbReference type="GO" id="GO:0030687">
    <property type="term" value="C:preribosome, large subunit precursor"/>
    <property type="evidence" value="ECO:0007669"/>
    <property type="project" value="TreeGrafter"/>
</dbReference>
<feature type="domain" description="Brix" evidence="2">
    <location>
        <begin position="217"/>
        <end position="428"/>
    </location>
</feature>
<feature type="compositionally biased region" description="Acidic residues" evidence="1">
    <location>
        <begin position="112"/>
        <end position="134"/>
    </location>
</feature>